<protein>
    <submittedName>
        <fullName evidence="1">Uncharacterized protein</fullName>
    </submittedName>
</protein>
<name>A0A4C1Z9E8_EUMVA</name>
<gene>
    <name evidence="1" type="ORF">EVAR_66502_1</name>
</gene>
<proteinExistence type="predicted"/>
<organism evidence="1 2">
    <name type="scientific">Eumeta variegata</name>
    <name type="common">Bagworm moth</name>
    <name type="synonym">Eumeta japonica</name>
    <dbReference type="NCBI Taxonomy" id="151549"/>
    <lineage>
        <taxon>Eukaryota</taxon>
        <taxon>Metazoa</taxon>
        <taxon>Ecdysozoa</taxon>
        <taxon>Arthropoda</taxon>
        <taxon>Hexapoda</taxon>
        <taxon>Insecta</taxon>
        <taxon>Pterygota</taxon>
        <taxon>Neoptera</taxon>
        <taxon>Endopterygota</taxon>
        <taxon>Lepidoptera</taxon>
        <taxon>Glossata</taxon>
        <taxon>Ditrysia</taxon>
        <taxon>Tineoidea</taxon>
        <taxon>Psychidae</taxon>
        <taxon>Oiketicinae</taxon>
        <taxon>Eumeta</taxon>
    </lineage>
</organism>
<evidence type="ECO:0000313" key="1">
    <source>
        <dbReference type="EMBL" id="GBP83932.1"/>
    </source>
</evidence>
<keyword evidence="2" id="KW-1185">Reference proteome</keyword>
<sequence length="84" mass="9823">MIIFELYAFWLSISTLYQRATTASYAELLSAGNFKRFTRFQARQALDLGLYVTVTYDKDDEGRKQPPLRWANVERLIAEQLITK</sequence>
<dbReference type="AlphaFoldDB" id="A0A4C1Z9E8"/>
<comment type="caution">
    <text evidence="1">The sequence shown here is derived from an EMBL/GenBank/DDBJ whole genome shotgun (WGS) entry which is preliminary data.</text>
</comment>
<evidence type="ECO:0000313" key="2">
    <source>
        <dbReference type="Proteomes" id="UP000299102"/>
    </source>
</evidence>
<dbReference type="Proteomes" id="UP000299102">
    <property type="component" value="Unassembled WGS sequence"/>
</dbReference>
<accession>A0A4C1Z9E8</accession>
<dbReference type="EMBL" id="BGZK01001650">
    <property type="protein sequence ID" value="GBP83932.1"/>
    <property type="molecule type" value="Genomic_DNA"/>
</dbReference>
<reference evidence="1 2" key="1">
    <citation type="journal article" date="2019" name="Commun. Biol.">
        <title>The bagworm genome reveals a unique fibroin gene that provides high tensile strength.</title>
        <authorList>
            <person name="Kono N."/>
            <person name="Nakamura H."/>
            <person name="Ohtoshi R."/>
            <person name="Tomita M."/>
            <person name="Numata K."/>
            <person name="Arakawa K."/>
        </authorList>
    </citation>
    <scope>NUCLEOTIDE SEQUENCE [LARGE SCALE GENOMIC DNA]</scope>
</reference>